<protein>
    <submittedName>
        <fullName evidence="3">Protein FAM50-like protein</fullName>
    </submittedName>
</protein>
<feature type="domain" description="FAM50A/XAP5 C-terminal" evidence="2">
    <location>
        <begin position="86"/>
        <end position="221"/>
    </location>
</feature>
<reference evidence="3 4" key="1">
    <citation type="journal article" date="2016" name="Mol. Biol. Evol.">
        <title>Genome-Wide Survey of Gut Fungi (Harpellales) Reveals the First Horizontally Transferred Ubiquitin Gene from a Mosquito Host.</title>
        <authorList>
            <person name="Wang Y."/>
            <person name="White M.M."/>
            <person name="Kvist S."/>
            <person name="Moncalvo J.M."/>
        </authorList>
    </citation>
    <scope>NUCLEOTIDE SEQUENCE [LARGE SCALE GENOMIC DNA]</scope>
    <source>
        <strain evidence="3 4">ALG-7-W6</strain>
    </source>
</reference>
<dbReference type="OrthoDB" id="1562195at2759"/>
<proteinExistence type="predicted"/>
<feature type="compositionally biased region" description="Basic and acidic residues" evidence="1">
    <location>
        <begin position="57"/>
        <end position="68"/>
    </location>
</feature>
<dbReference type="GO" id="GO:0006325">
    <property type="term" value="P:chromatin organization"/>
    <property type="evidence" value="ECO:0007669"/>
    <property type="project" value="TreeGrafter"/>
</dbReference>
<dbReference type="EMBL" id="LSSL01001652">
    <property type="protein sequence ID" value="OLY82318.1"/>
    <property type="molecule type" value="Genomic_DNA"/>
</dbReference>
<dbReference type="AlphaFoldDB" id="A0A1R0GZR7"/>
<dbReference type="Proteomes" id="UP000187455">
    <property type="component" value="Unassembled WGS sequence"/>
</dbReference>
<dbReference type="GO" id="GO:0005634">
    <property type="term" value="C:nucleus"/>
    <property type="evidence" value="ECO:0007669"/>
    <property type="project" value="InterPro"/>
</dbReference>
<organism evidence="3 4">
    <name type="scientific">Smittium mucronatum</name>
    <dbReference type="NCBI Taxonomy" id="133383"/>
    <lineage>
        <taxon>Eukaryota</taxon>
        <taxon>Fungi</taxon>
        <taxon>Fungi incertae sedis</taxon>
        <taxon>Zoopagomycota</taxon>
        <taxon>Kickxellomycotina</taxon>
        <taxon>Harpellomycetes</taxon>
        <taxon>Harpellales</taxon>
        <taxon>Legeriomycetaceae</taxon>
        <taxon>Smittium</taxon>
    </lineage>
</organism>
<comment type="caution">
    <text evidence="3">The sequence shown here is derived from an EMBL/GenBank/DDBJ whole genome shotgun (WGS) entry which is preliminary data.</text>
</comment>
<gene>
    <name evidence="3" type="ORF">AYI68_g3562</name>
</gene>
<feature type="compositionally biased region" description="Basic and acidic residues" evidence="1">
    <location>
        <begin position="19"/>
        <end position="35"/>
    </location>
</feature>
<dbReference type="STRING" id="133383.A0A1R0GZR7"/>
<dbReference type="InterPro" id="IPR048337">
    <property type="entry name" value="FAM50A/XAP5_C"/>
</dbReference>
<dbReference type="PANTHER" id="PTHR12722:SF0">
    <property type="entry name" value="PROTEIN FAM50A"/>
    <property type="match status" value="1"/>
</dbReference>
<feature type="compositionally biased region" description="Basic residues" evidence="1">
    <location>
        <begin position="7"/>
        <end position="18"/>
    </location>
</feature>
<accession>A0A1R0GZR7</accession>
<sequence>MLFHIGRGAKKKPKRKKTNEKIKLSFEMETEKEQELNIPAKKGKIGKNPTVDTSFLPDKERDNNEREQRENFRQIWLAEQEKIKAESIEITYSYWDGSGHRKKASCLKGDTVAKFLDKCRTQSNELRGVNVDNLMFVKEDLIIPQHYTFYDFIVNKARGKSGPLFNFDAHEDIRLVNDAQIEKEDSHVGKVCERSWYERNRHIFPANRWELYDPEKNYGSYSIKDSKN</sequence>
<name>A0A1R0GZR7_9FUNG</name>
<evidence type="ECO:0000313" key="4">
    <source>
        <dbReference type="Proteomes" id="UP000187455"/>
    </source>
</evidence>
<evidence type="ECO:0000313" key="3">
    <source>
        <dbReference type="EMBL" id="OLY82318.1"/>
    </source>
</evidence>
<keyword evidence="4" id="KW-1185">Reference proteome</keyword>
<evidence type="ECO:0000256" key="1">
    <source>
        <dbReference type="SAM" id="MobiDB-lite"/>
    </source>
</evidence>
<dbReference type="Pfam" id="PF04921">
    <property type="entry name" value="XAP5"/>
    <property type="match status" value="1"/>
</dbReference>
<dbReference type="PANTHER" id="PTHR12722">
    <property type="entry name" value="XAP-5 PROTEIN-RELATED"/>
    <property type="match status" value="1"/>
</dbReference>
<feature type="region of interest" description="Disordered" evidence="1">
    <location>
        <begin position="1"/>
        <end position="68"/>
    </location>
</feature>
<dbReference type="InterPro" id="IPR007005">
    <property type="entry name" value="XAP5"/>
</dbReference>
<evidence type="ECO:0000259" key="2">
    <source>
        <dbReference type="Pfam" id="PF04921"/>
    </source>
</evidence>